<reference evidence="2 3" key="1">
    <citation type="submission" date="2024-06" db="EMBL/GenBank/DDBJ databases">
        <title>Genomic Encyclopedia of Type Strains, Phase IV (KMG-IV): sequencing the most valuable type-strain genomes for metagenomic binning, comparative biology and taxonomic classification.</title>
        <authorList>
            <person name="Goeker M."/>
        </authorList>
    </citation>
    <scope>NUCLEOTIDE SEQUENCE [LARGE SCALE GENOMIC DNA]</scope>
    <source>
        <strain evidence="2 3">DSM 21331</strain>
    </source>
</reference>
<proteinExistence type="predicted"/>
<dbReference type="PANTHER" id="PTHR30619">
    <property type="entry name" value="DNA INTERNALIZATION/COMPETENCE PROTEIN COMEC/REC2"/>
    <property type="match status" value="1"/>
</dbReference>
<dbReference type="SUPFAM" id="SSF56281">
    <property type="entry name" value="Metallo-hydrolase/oxidoreductase"/>
    <property type="match status" value="1"/>
</dbReference>
<organism evidence="2 3">
    <name type="scientific">Methylobacterium goesingense</name>
    <dbReference type="NCBI Taxonomy" id="243690"/>
    <lineage>
        <taxon>Bacteria</taxon>
        <taxon>Pseudomonadati</taxon>
        <taxon>Pseudomonadota</taxon>
        <taxon>Alphaproteobacteria</taxon>
        <taxon>Hyphomicrobiales</taxon>
        <taxon>Methylobacteriaceae</taxon>
        <taxon>Methylobacterium</taxon>
    </lineage>
</organism>
<feature type="domain" description="Metallo-beta-lactamase" evidence="1">
    <location>
        <begin position="29"/>
        <end position="98"/>
    </location>
</feature>
<dbReference type="EMBL" id="JBEPMM010000025">
    <property type="protein sequence ID" value="MET3695256.1"/>
    <property type="molecule type" value="Genomic_DNA"/>
</dbReference>
<evidence type="ECO:0000259" key="1">
    <source>
        <dbReference type="Pfam" id="PF00753"/>
    </source>
</evidence>
<dbReference type="Gene3D" id="3.60.15.10">
    <property type="entry name" value="Ribonuclease Z/Hydroxyacylglutathione hydrolase-like"/>
    <property type="match status" value="1"/>
</dbReference>
<accession>A0ABV2LBP2</accession>
<protein>
    <submittedName>
        <fullName evidence="2">Beta-lactamase superfamily II metal-dependent hydrolase</fullName>
    </submittedName>
</protein>
<dbReference type="InterPro" id="IPR052159">
    <property type="entry name" value="Competence_DNA_uptake"/>
</dbReference>
<dbReference type="InterPro" id="IPR036866">
    <property type="entry name" value="RibonucZ/Hydroxyglut_hydro"/>
</dbReference>
<dbReference type="GO" id="GO:0016787">
    <property type="term" value="F:hydrolase activity"/>
    <property type="evidence" value="ECO:0007669"/>
    <property type="project" value="UniProtKB-KW"/>
</dbReference>
<dbReference type="Proteomes" id="UP001549145">
    <property type="component" value="Unassembled WGS sequence"/>
</dbReference>
<gene>
    <name evidence="2" type="ORF">ABID43_004824</name>
</gene>
<dbReference type="Pfam" id="PF00753">
    <property type="entry name" value="Lactamase_B"/>
    <property type="match status" value="1"/>
</dbReference>
<keyword evidence="3" id="KW-1185">Reference proteome</keyword>
<evidence type="ECO:0000313" key="2">
    <source>
        <dbReference type="EMBL" id="MET3695256.1"/>
    </source>
</evidence>
<dbReference type="InterPro" id="IPR001279">
    <property type="entry name" value="Metallo-B-lactamas"/>
</dbReference>
<dbReference type="PANTHER" id="PTHR30619:SF1">
    <property type="entry name" value="RECOMBINATION PROTEIN 2"/>
    <property type="match status" value="1"/>
</dbReference>
<name>A0ABV2LBP2_9HYPH</name>
<dbReference type="RefSeq" id="WP_238280942.1">
    <property type="nucleotide sequence ID" value="NZ_BPQL01000107.1"/>
</dbReference>
<sequence>MKCEIEFLPVGDASKAGDAIVIRYGEPYDYKLMLVDGGHAKTGEQIVAHLRRFFGPSPVLEHVVLTHADGDHASGLRTVFEQIPVRNLWMHALWLHAEEASPLFANKTTTIESLTRRIKGEYDIVSGVYDLAAEQGCAIRPAFAGSDIGPFRVLSPDLWTYLHLLPQFDKTPDPDQPAIERQGLWIGKSSPATRLFESVKASLQSWTTETWDRERLRDGGITSASNESSVVLYGSFDGGPVLLTGDAGNRGLGWAAEAAVRMGLPLQGFQMVQVPHHGSRRNSGPTMLNRILGPIQPQHGPTRFSAYVSAPADDSKHPRNIVLNAFTRRGGYVIATQGVSKVHWGGFPARPGYSAAGQVPFFDRVEEYT</sequence>
<evidence type="ECO:0000313" key="3">
    <source>
        <dbReference type="Proteomes" id="UP001549145"/>
    </source>
</evidence>
<keyword evidence="2" id="KW-0378">Hydrolase</keyword>
<comment type="caution">
    <text evidence="2">The sequence shown here is derived from an EMBL/GenBank/DDBJ whole genome shotgun (WGS) entry which is preliminary data.</text>
</comment>